<name>A0AB37HJ87_9BACI</name>
<gene>
    <name evidence="1" type="ORF">JGZ69_22680</name>
</gene>
<proteinExistence type="predicted"/>
<reference evidence="1 2" key="1">
    <citation type="submission" date="2020-12" db="EMBL/GenBank/DDBJ databases">
        <title>Taxonomic evaluation of the Bacillus sporothermodurans group of bacteria based on whole genome sequences.</title>
        <authorList>
            <person name="Fiedler G."/>
            <person name="Herbstmann A.-D."/>
            <person name="Doll E."/>
            <person name="Wenning M."/>
            <person name="Brinks E."/>
            <person name="Kabisch J."/>
            <person name="Breitenwieser F."/>
            <person name="Lappann M."/>
            <person name="Boehnlein C."/>
            <person name="Franz C."/>
        </authorList>
    </citation>
    <scope>NUCLEOTIDE SEQUENCE [LARGE SCALE GENOMIC DNA]</scope>
    <source>
        <strain evidence="1 2">DSM 10599</strain>
    </source>
</reference>
<dbReference type="KEGG" id="hspo:JGZ69_22680"/>
<protein>
    <recommendedName>
        <fullName evidence="3">C2H2-type domain-containing protein</fullName>
    </recommendedName>
</protein>
<dbReference type="AlphaFoldDB" id="A0AB37HJ87"/>
<accession>A0AB37HJ87</accession>
<evidence type="ECO:0000313" key="1">
    <source>
        <dbReference type="EMBL" id="QQX25442.1"/>
    </source>
</evidence>
<dbReference type="Proteomes" id="UP000595512">
    <property type="component" value="Chromosome"/>
</dbReference>
<organism evidence="1 2">
    <name type="scientific">Heyndrickxia sporothermodurans</name>
    <dbReference type="NCBI Taxonomy" id="46224"/>
    <lineage>
        <taxon>Bacteria</taxon>
        <taxon>Bacillati</taxon>
        <taxon>Bacillota</taxon>
        <taxon>Bacilli</taxon>
        <taxon>Bacillales</taxon>
        <taxon>Bacillaceae</taxon>
        <taxon>Heyndrickxia</taxon>
    </lineage>
</organism>
<evidence type="ECO:0000313" key="2">
    <source>
        <dbReference type="Proteomes" id="UP000595512"/>
    </source>
</evidence>
<dbReference type="RefSeq" id="WP_107958755.1">
    <property type="nucleotide sequence ID" value="NZ_CP066701.1"/>
</dbReference>
<dbReference type="EMBL" id="CP066701">
    <property type="protein sequence ID" value="QQX25442.1"/>
    <property type="molecule type" value="Genomic_DNA"/>
</dbReference>
<evidence type="ECO:0008006" key="3">
    <source>
        <dbReference type="Google" id="ProtNLM"/>
    </source>
</evidence>
<sequence>MDSKEAKEIIRAGLAWANWTEEQKEAMRLAWTALNKQEQLTKKVESLQKRLDSKITLINNGWEEERYVLQNKIEQYVKNNNPRPIEEWGEDYRDCSGCDKEFTGVNYYADKHSKKRKVISMYKSILKASFITMISKDMKKYSDEPIHFSNEEQTEFYSLYESQPCDRSDMAELNNNLADEKITIILDISTTKVGKEKDWTHIIKDSDGFYFVVNMV</sequence>